<comment type="caution">
    <text evidence="1">The sequence shown here is derived from an EMBL/GenBank/DDBJ whole genome shotgun (WGS) entry which is preliminary data.</text>
</comment>
<gene>
    <name evidence="1" type="ORF">DSO57_1002095</name>
</gene>
<reference evidence="1" key="1">
    <citation type="submission" date="2022-04" db="EMBL/GenBank/DDBJ databases">
        <title>Genome of the entomopathogenic fungus Entomophthora muscae.</title>
        <authorList>
            <person name="Elya C."/>
            <person name="Lovett B.R."/>
            <person name="Lee E."/>
            <person name="Macias A.M."/>
            <person name="Hajek A.E."/>
            <person name="De Bivort B.L."/>
            <person name="Kasson M.T."/>
            <person name="De Fine Licht H.H."/>
            <person name="Stajich J.E."/>
        </authorList>
    </citation>
    <scope>NUCLEOTIDE SEQUENCE</scope>
    <source>
        <strain evidence="1">Berkeley</strain>
    </source>
</reference>
<protein>
    <submittedName>
        <fullName evidence="1">Uncharacterized protein</fullName>
    </submittedName>
</protein>
<evidence type="ECO:0000313" key="1">
    <source>
        <dbReference type="EMBL" id="KAJ9055620.1"/>
    </source>
</evidence>
<name>A0ACC2RZZ4_9FUNG</name>
<dbReference type="Proteomes" id="UP001165960">
    <property type="component" value="Unassembled WGS sequence"/>
</dbReference>
<sequence length="262" mass="29388">MLAKIEQFPSIVGEIIDLKGASQSCCCNVTHHILAVEHYVKDTAWRESSHWEETSRCASELIDVHLKLEALEKEFGCFQHITQKELSKGEYLTSAAKANIVKLKDNFVNYNNHLKLVLEEILTALCKDIEKKLLLESQTQTVPDTAKVSPEMEEVHCQIDSLAILNNDAFFGNQQATQEPTLEEHREEIVHCGALIERLHSAIRGLEAQLAEVRSELQEGRCRCAETQFSILCVPHVGSGESTILHQPISSVYEDNVILSPS</sequence>
<evidence type="ECO:0000313" key="2">
    <source>
        <dbReference type="Proteomes" id="UP001165960"/>
    </source>
</evidence>
<keyword evidence="2" id="KW-1185">Reference proteome</keyword>
<dbReference type="EMBL" id="QTSX02006394">
    <property type="protein sequence ID" value="KAJ9055620.1"/>
    <property type="molecule type" value="Genomic_DNA"/>
</dbReference>
<organism evidence="1 2">
    <name type="scientific">Entomophthora muscae</name>
    <dbReference type="NCBI Taxonomy" id="34485"/>
    <lineage>
        <taxon>Eukaryota</taxon>
        <taxon>Fungi</taxon>
        <taxon>Fungi incertae sedis</taxon>
        <taxon>Zoopagomycota</taxon>
        <taxon>Entomophthoromycotina</taxon>
        <taxon>Entomophthoromycetes</taxon>
        <taxon>Entomophthorales</taxon>
        <taxon>Entomophthoraceae</taxon>
        <taxon>Entomophthora</taxon>
    </lineage>
</organism>
<accession>A0ACC2RZZ4</accession>
<proteinExistence type="predicted"/>